<dbReference type="AlphaFoldDB" id="A0A9Q0DA63"/>
<accession>A0A9Q0DA63</accession>
<comment type="caution">
    <text evidence="1">The sequence shown here is derived from an EMBL/GenBank/DDBJ whole genome shotgun (WGS) entry which is preliminary data.</text>
</comment>
<organism evidence="1 2">
    <name type="scientific">Muraenolepis orangiensis</name>
    <name type="common">Patagonian moray cod</name>
    <dbReference type="NCBI Taxonomy" id="630683"/>
    <lineage>
        <taxon>Eukaryota</taxon>
        <taxon>Metazoa</taxon>
        <taxon>Chordata</taxon>
        <taxon>Craniata</taxon>
        <taxon>Vertebrata</taxon>
        <taxon>Euteleostomi</taxon>
        <taxon>Actinopterygii</taxon>
        <taxon>Neopterygii</taxon>
        <taxon>Teleostei</taxon>
        <taxon>Neoteleostei</taxon>
        <taxon>Acanthomorphata</taxon>
        <taxon>Zeiogadaria</taxon>
        <taxon>Gadariae</taxon>
        <taxon>Gadiformes</taxon>
        <taxon>Muraenolepidoidei</taxon>
        <taxon>Muraenolepididae</taxon>
        <taxon>Muraenolepis</taxon>
    </lineage>
</organism>
<evidence type="ECO:0000313" key="2">
    <source>
        <dbReference type="Proteomes" id="UP001148018"/>
    </source>
</evidence>
<protein>
    <submittedName>
        <fullName evidence="1">Uncharacterized protein</fullName>
    </submittedName>
</protein>
<proteinExistence type="predicted"/>
<dbReference type="Proteomes" id="UP001148018">
    <property type="component" value="Unassembled WGS sequence"/>
</dbReference>
<evidence type="ECO:0000313" key="1">
    <source>
        <dbReference type="EMBL" id="KAJ3585094.1"/>
    </source>
</evidence>
<name>A0A9Q0DA63_9TELE</name>
<gene>
    <name evidence="1" type="ORF">NHX12_013816</name>
</gene>
<reference evidence="1" key="1">
    <citation type="submission" date="2022-07" db="EMBL/GenBank/DDBJ databases">
        <title>Chromosome-level genome of Muraenolepis orangiensis.</title>
        <authorList>
            <person name="Kim J."/>
        </authorList>
    </citation>
    <scope>NUCLEOTIDE SEQUENCE</scope>
    <source>
        <strain evidence="1">KU_S4_2022</strain>
        <tissue evidence="1">Muscle</tissue>
    </source>
</reference>
<dbReference type="EMBL" id="JANIIK010000118">
    <property type="protein sequence ID" value="KAJ3585094.1"/>
    <property type="molecule type" value="Genomic_DNA"/>
</dbReference>
<sequence length="74" mass="8345">MREGGSRASRKRWWCEREGLEPAGRGGDARGKVYSQQEEVVVREGGSRASRKRWWCEREGLEPAGRGGGERGRV</sequence>
<keyword evidence="2" id="KW-1185">Reference proteome</keyword>